<evidence type="ECO:0000313" key="1">
    <source>
        <dbReference type="EMBL" id="KIE04386.1"/>
    </source>
</evidence>
<comment type="caution">
    <text evidence="1">The sequence shown here is derived from an EMBL/GenBank/DDBJ whole genome shotgun (WGS) entry which is preliminary data.</text>
</comment>
<dbReference type="Pfam" id="PF25656">
    <property type="entry name" value="DUF7945"/>
    <property type="match status" value="1"/>
</dbReference>
<dbReference type="InterPro" id="IPR057705">
    <property type="entry name" value="DUF7945"/>
</dbReference>
<dbReference type="NCBIfam" id="NF047838">
    <property type="entry name" value="SCO4402_fam"/>
    <property type="match status" value="1"/>
</dbReference>
<accession>A0A0C1MWW1</accession>
<dbReference type="EMBL" id="JSWE01000196">
    <property type="protein sequence ID" value="KIE04386.1"/>
    <property type="molecule type" value="Genomic_DNA"/>
</dbReference>
<name>A0A0C1MWW1_9RICK</name>
<dbReference type="OrthoDB" id="8454954at2"/>
<dbReference type="Proteomes" id="UP000031258">
    <property type="component" value="Unassembled WGS sequence"/>
</dbReference>
<keyword evidence="2" id="KW-1185">Reference proteome</keyword>
<dbReference type="RefSeq" id="WP_039458703.1">
    <property type="nucleotide sequence ID" value="NZ_JSWE01000196.1"/>
</dbReference>
<dbReference type="STRING" id="86105.NF27_IC00040"/>
<organism evidence="1 2">
    <name type="scientific">Candidatus Jidaibacter acanthamoebae</name>
    <dbReference type="NCBI Taxonomy" id="86105"/>
    <lineage>
        <taxon>Bacteria</taxon>
        <taxon>Pseudomonadati</taxon>
        <taxon>Pseudomonadota</taxon>
        <taxon>Alphaproteobacteria</taxon>
        <taxon>Rickettsiales</taxon>
        <taxon>Candidatus Midichloriaceae</taxon>
        <taxon>Candidatus Jidaibacter</taxon>
    </lineage>
</organism>
<evidence type="ECO:0000313" key="2">
    <source>
        <dbReference type="Proteomes" id="UP000031258"/>
    </source>
</evidence>
<proteinExistence type="predicted"/>
<sequence length="147" mass="16994">MKKEKLKYPDMRAGIIAALDSLSDREYQNKKWCSPTAAHRFWDSIRFPEGTLIEEMCLDEYPAINLIGYSLLNEKEAELVEKVAKVLVNALDQIGIEQPDSAYINSPLWAEVVKSATEAYDFFKKQGFDKEYIDLLKRHRDKEMSKA</sequence>
<protein>
    <submittedName>
        <fullName evidence="1">Uncharacterized protein</fullName>
    </submittedName>
</protein>
<gene>
    <name evidence="1" type="ORF">NF27_IC00040</name>
</gene>
<dbReference type="AlphaFoldDB" id="A0A0C1MWW1"/>
<reference evidence="1 2" key="1">
    <citation type="submission" date="2014-11" db="EMBL/GenBank/DDBJ databases">
        <title>A Rickettsiales Symbiont of Amoebae With Ancient Features.</title>
        <authorList>
            <person name="Schulz F."/>
            <person name="Martijn J."/>
            <person name="Wascher F."/>
            <person name="Kostanjsek R."/>
            <person name="Ettema T.J."/>
            <person name="Horn M."/>
        </authorList>
    </citation>
    <scope>NUCLEOTIDE SEQUENCE [LARGE SCALE GENOMIC DNA]</scope>
    <source>
        <strain evidence="1 2">UWC36</strain>
    </source>
</reference>